<feature type="compositionally biased region" description="Polar residues" evidence="2">
    <location>
        <begin position="364"/>
        <end position="387"/>
    </location>
</feature>
<dbReference type="EMBL" id="ANIZ01002871">
    <property type="protein sequence ID" value="ETI37780.1"/>
    <property type="molecule type" value="Genomic_DNA"/>
</dbReference>
<keyword evidence="4" id="KW-1185">Reference proteome</keyword>
<evidence type="ECO:0000256" key="1">
    <source>
        <dbReference type="SAM" id="Coils"/>
    </source>
</evidence>
<feature type="coiled-coil region" evidence="1">
    <location>
        <begin position="263"/>
        <end position="321"/>
    </location>
</feature>
<feature type="region of interest" description="Disordered" evidence="2">
    <location>
        <begin position="1"/>
        <end position="45"/>
    </location>
</feature>
<feature type="compositionally biased region" description="Polar residues" evidence="2">
    <location>
        <begin position="431"/>
        <end position="447"/>
    </location>
</feature>
<organism evidence="3 4">
    <name type="scientific">Phytophthora nicotianae P1569</name>
    <dbReference type="NCBI Taxonomy" id="1317065"/>
    <lineage>
        <taxon>Eukaryota</taxon>
        <taxon>Sar</taxon>
        <taxon>Stramenopiles</taxon>
        <taxon>Oomycota</taxon>
        <taxon>Peronosporomycetes</taxon>
        <taxon>Peronosporales</taxon>
        <taxon>Peronosporaceae</taxon>
        <taxon>Phytophthora</taxon>
    </lineage>
</organism>
<feature type="coiled-coil region" evidence="1">
    <location>
        <begin position="97"/>
        <end position="138"/>
    </location>
</feature>
<name>V9EEZ1_PHYNI</name>
<proteinExistence type="predicted"/>
<reference evidence="3 4" key="1">
    <citation type="submission" date="2013-11" db="EMBL/GenBank/DDBJ databases">
        <title>The Genome Sequence of Phytophthora parasitica P1569.</title>
        <authorList>
            <consortium name="The Broad Institute Genomics Platform"/>
            <person name="Russ C."/>
            <person name="Tyler B."/>
            <person name="Panabieres F."/>
            <person name="Shan W."/>
            <person name="Tripathy S."/>
            <person name="Grunwald N."/>
            <person name="Machado M."/>
            <person name="Johnson C.S."/>
            <person name="Arredondo F."/>
            <person name="Hong C."/>
            <person name="Coffey M."/>
            <person name="Young S.K."/>
            <person name="Zeng Q."/>
            <person name="Gargeya S."/>
            <person name="Fitzgerald M."/>
            <person name="Abouelleil A."/>
            <person name="Alvarado L."/>
            <person name="Chapman S.B."/>
            <person name="Gainer-Dewar J."/>
            <person name="Goldberg J."/>
            <person name="Griggs A."/>
            <person name="Gujja S."/>
            <person name="Hansen M."/>
            <person name="Howarth C."/>
            <person name="Imamovic A."/>
            <person name="Ireland A."/>
            <person name="Larimer J."/>
            <person name="McCowan C."/>
            <person name="Murphy C."/>
            <person name="Pearson M."/>
            <person name="Poon T.W."/>
            <person name="Priest M."/>
            <person name="Roberts A."/>
            <person name="Saif S."/>
            <person name="Shea T."/>
            <person name="Sykes S."/>
            <person name="Wortman J."/>
            <person name="Nusbaum C."/>
            <person name="Birren B."/>
        </authorList>
    </citation>
    <scope>NUCLEOTIDE SEQUENCE [LARGE SCALE GENOMIC DNA]</scope>
    <source>
        <strain evidence="3 4">P1569</strain>
    </source>
</reference>
<comment type="caution">
    <text evidence="3">The sequence shown here is derived from an EMBL/GenBank/DDBJ whole genome shotgun (WGS) entry which is preliminary data.</text>
</comment>
<evidence type="ECO:0000256" key="2">
    <source>
        <dbReference type="SAM" id="MobiDB-lite"/>
    </source>
</evidence>
<dbReference type="HOGENOM" id="CLU_416512_0_0_1"/>
<evidence type="ECO:0000313" key="4">
    <source>
        <dbReference type="Proteomes" id="UP000018721"/>
    </source>
</evidence>
<feature type="region of interest" description="Disordered" evidence="2">
    <location>
        <begin position="408"/>
        <end position="504"/>
    </location>
</feature>
<dbReference type="Proteomes" id="UP000018721">
    <property type="component" value="Unassembled WGS sequence"/>
</dbReference>
<dbReference type="Gene3D" id="1.10.287.1490">
    <property type="match status" value="1"/>
</dbReference>
<protein>
    <submittedName>
        <fullName evidence="3">Uncharacterized protein</fullName>
    </submittedName>
</protein>
<keyword evidence="1" id="KW-0175">Coiled coil</keyword>
<dbReference type="OrthoDB" id="128563at2759"/>
<feature type="region of interest" description="Disordered" evidence="2">
    <location>
        <begin position="347"/>
        <end position="393"/>
    </location>
</feature>
<sequence>MTSRDSAAFAPVSHTRTLRGLPRPTPGPPSLPGDTTSDAAHKPSSAEAVDLDSLAAFLQQQADDHREDNSFLAQLLAYDLLSTLVEQSIAFDPSAVIAELKVDLRDARTQYDALQRRLDALAVENADLKTRLNSAELIASLRKAVALSETQQSKIAETEKSKVAAVFAQADLHQQRVLARNAEIKALRQTFTDKDTAYSILQGVAAKHFEQQQKSARLLNFTNDQSLRHTLPTIENQRAVIMRQKRVIARQGYISMHGPTWRLPLCENRVSEARDTIARLEKRINQVERSQKSRQDLESALATLQQERDTLAVQRDELLGQLDERFMEVTDLRAERVQAQERLSNIASLLPSAPSHKRARSESESPTQSARVSKAARSTSGLSQAGASSHAPAFRSSIEVLSVVATGQTAKRSVSSPSSTGPPPDHLPRSVRSTAKSDSGGVSSSLAASKAGAPSDDGESSSGESGSTRVFDSDAAGNDSSLSESNRAKNEFGMPSGPLSDVGLTALPPTTVPRSEWLPGYRDRRSFRGHDIVPWSAQNIRQTSVVEMDADLLFHRSTKPMEWLMLEGCLATLCVESGVLSQFHNPCIVPRIVAQAAPVKVRPDPLVFRHHQLRQAVSVTVVSSCAWAVEKQPTVVYVVVVRDFAASSRFTSVQVLQVA</sequence>
<accession>V9EEZ1</accession>
<dbReference type="AlphaFoldDB" id="V9EEZ1"/>
<evidence type="ECO:0000313" key="3">
    <source>
        <dbReference type="EMBL" id="ETI37780.1"/>
    </source>
</evidence>
<gene>
    <name evidence="3" type="ORF">F443_16357</name>
</gene>